<name>A0A813GYW3_POLGL</name>
<comment type="caution">
    <text evidence="2">The sequence shown here is derived from an EMBL/GenBank/DDBJ whole genome shotgun (WGS) entry which is preliminary data.</text>
</comment>
<organism evidence="2 3">
    <name type="scientific">Polarella glacialis</name>
    <name type="common">Dinoflagellate</name>
    <dbReference type="NCBI Taxonomy" id="89957"/>
    <lineage>
        <taxon>Eukaryota</taxon>
        <taxon>Sar</taxon>
        <taxon>Alveolata</taxon>
        <taxon>Dinophyceae</taxon>
        <taxon>Suessiales</taxon>
        <taxon>Suessiaceae</taxon>
        <taxon>Polarella</taxon>
    </lineage>
</organism>
<dbReference type="EMBL" id="CAJNNW010000740">
    <property type="protein sequence ID" value="CAE8630488.1"/>
    <property type="molecule type" value="Genomic_DNA"/>
</dbReference>
<feature type="non-terminal residue" evidence="2">
    <location>
        <position position="1"/>
    </location>
</feature>
<accession>A0A813GYW3</accession>
<feature type="compositionally biased region" description="Polar residues" evidence="1">
    <location>
        <begin position="31"/>
        <end position="45"/>
    </location>
</feature>
<feature type="region of interest" description="Disordered" evidence="1">
    <location>
        <begin position="30"/>
        <end position="64"/>
    </location>
</feature>
<feature type="region of interest" description="Disordered" evidence="1">
    <location>
        <begin position="112"/>
        <end position="140"/>
    </location>
</feature>
<dbReference type="Proteomes" id="UP000626109">
    <property type="component" value="Unassembled WGS sequence"/>
</dbReference>
<evidence type="ECO:0008006" key="4">
    <source>
        <dbReference type="Google" id="ProtNLM"/>
    </source>
</evidence>
<reference evidence="2" key="1">
    <citation type="submission" date="2021-02" db="EMBL/GenBank/DDBJ databases">
        <authorList>
            <person name="Dougan E. K."/>
            <person name="Rhodes N."/>
            <person name="Thang M."/>
            <person name="Chan C."/>
        </authorList>
    </citation>
    <scope>NUCLEOTIDE SEQUENCE</scope>
</reference>
<gene>
    <name evidence="2" type="ORF">PGLA2088_LOCUS991</name>
</gene>
<sequence length="237" mass="24990">EPSPGSMPSNSEGPAAFSVNPSVRMMLLQGQLMSSSAPQASTVNSVERPIEAEPQRDKASLSGSGLKAVLRSLDMDSEDDPRALLRRAASSRQFGEGVEEELRLATAALHACRDGRAPSRPSTPGREFSGGSSSSSSPSPVWEVSSLCAVAEAHLGIENSREALEPATEALESSRRSGESLSVAESLVVLLKIHLLGMRSADGLKVARELLSLLRELGASWGEVACLMNVAELRALK</sequence>
<evidence type="ECO:0000313" key="3">
    <source>
        <dbReference type="Proteomes" id="UP000626109"/>
    </source>
</evidence>
<evidence type="ECO:0000256" key="1">
    <source>
        <dbReference type="SAM" id="MobiDB-lite"/>
    </source>
</evidence>
<dbReference type="AlphaFoldDB" id="A0A813GYW3"/>
<evidence type="ECO:0000313" key="2">
    <source>
        <dbReference type="EMBL" id="CAE8630488.1"/>
    </source>
</evidence>
<feature type="compositionally biased region" description="Low complexity" evidence="1">
    <location>
        <begin position="129"/>
        <end position="140"/>
    </location>
</feature>
<feature type="non-terminal residue" evidence="2">
    <location>
        <position position="237"/>
    </location>
</feature>
<proteinExistence type="predicted"/>
<feature type="compositionally biased region" description="Basic and acidic residues" evidence="1">
    <location>
        <begin position="48"/>
        <end position="59"/>
    </location>
</feature>
<protein>
    <recommendedName>
        <fullName evidence="4">Anaphase-promoting complex subunit 5</fullName>
    </recommendedName>
</protein>